<sequence length="144" mass="15693">MKTEGFSLIELMFVIIIVGILTTFTYPIFQEAITRSRRIDGQTSLIDLASRMERYFAENHSYQGATLGTGTSTDILASKHSSQSWYILAIVEQTDSSFNLEAIPTKAQAINDKACQTLGLNNLGIKTVTAGPGGLPTAKADICW</sequence>
<dbReference type="Proteomes" id="UP000044071">
    <property type="component" value="Unassembled WGS sequence"/>
</dbReference>
<feature type="transmembrane region" description="Helical" evidence="2">
    <location>
        <begin position="6"/>
        <end position="29"/>
    </location>
</feature>
<dbReference type="InterPro" id="IPR000983">
    <property type="entry name" value="Bac_GSPG_pilin"/>
</dbReference>
<dbReference type="STRING" id="1034943.BN59_02985"/>
<dbReference type="Gene3D" id="3.30.700.10">
    <property type="entry name" value="Glycoprotein, Type 4 Pilin"/>
    <property type="match status" value="1"/>
</dbReference>
<dbReference type="RefSeq" id="WP_044011790.1">
    <property type="nucleotide sequence ID" value="NZ_CCVW01000003.1"/>
</dbReference>
<dbReference type="PRINTS" id="PR00813">
    <property type="entry name" value="BCTERIALGSPG"/>
</dbReference>
<keyword evidence="4" id="KW-1185">Reference proteome</keyword>
<dbReference type="InterPro" id="IPR045584">
    <property type="entry name" value="Pilin-like"/>
</dbReference>
<dbReference type="InterPro" id="IPR031982">
    <property type="entry name" value="PilE-like"/>
</dbReference>
<accession>A0A078L412</accession>
<reference evidence="3 4" key="1">
    <citation type="submission" date="2014-06" db="EMBL/GenBank/DDBJ databases">
        <authorList>
            <person name="Urmite Genomes Urmite Genomes"/>
        </authorList>
    </citation>
    <scope>NUCLEOTIDE SEQUENCE [LARGE SCALE GENOMIC DNA]</scope>
</reference>
<protein>
    <submittedName>
        <fullName evidence="3">Tfp pilus assembly protein PilE</fullName>
    </submittedName>
</protein>
<dbReference type="OrthoDB" id="5296638at2"/>
<dbReference type="eggNOG" id="COG4968">
    <property type="taxonomic scope" value="Bacteria"/>
</dbReference>
<dbReference type="EMBL" id="CCSB01000003">
    <property type="protein sequence ID" value="CDZ78673.1"/>
    <property type="molecule type" value="Genomic_DNA"/>
</dbReference>
<proteinExistence type="predicted"/>
<dbReference type="PROSITE" id="PS00409">
    <property type="entry name" value="PROKAR_NTER_METHYL"/>
    <property type="match status" value="1"/>
</dbReference>
<gene>
    <name evidence="3" type="ORF">BN59_02985</name>
</gene>
<keyword evidence="2" id="KW-1133">Transmembrane helix</keyword>
<dbReference type="GO" id="GO:0015628">
    <property type="term" value="P:protein secretion by the type II secretion system"/>
    <property type="evidence" value="ECO:0007669"/>
    <property type="project" value="InterPro"/>
</dbReference>
<dbReference type="SUPFAM" id="SSF54523">
    <property type="entry name" value="Pili subunits"/>
    <property type="match status" value="1"/>
</dbReference>
<organism evidence="3 4">
    <name type="scientific">Legionella massiliensis</name>
    <dbReference type="NCBI Taxonomy" id="1034943"/>
    <lineage>
        <taxon>Bacteria</taxon>
        <taxon>Pseudomonadati</taxon>
        <taxon>Pseudomonadota</taxon>
        <taxon>Gammaproteobacteria</taxon>
        <taxon>Legionellales</taxon>
        <taxon>Legionellaceae</taxon>
        <taxon>Legionella</taxon>
    </lineage>
</organism>
<dbReference type="NCBIfam" id="TIGR02532">
    <property type="entry name" value="IV_pilin_GFxxxE"/>
    <property type="match status" value="1"/>
</dbReference>
<dbReference type="InterPro" id="IPR012902">
    <property type="entry name" value="N_methyl_site"/>
</dbReference>
<evidence type="ECO:0000256" key="2">
    <source>
        <dbReference type="SAM" id="Phobius"/>
    </source>
</evidence>
<evidence type="ECO:0000313" key="4">
    <source>
        <dbReference type="Proteomes" id="UP000044071"/>
    </source>
</evidence>
<dbReference type="GO" id="GO:0015627">
    <property type="term" value="C:type II protein secretion system complex"/>
    <property type="evidence" value="ECO:0007669"/>
    <property type="project" value="InterPro"/>
</dbReference>
<keyword evidence="2" id="KW-0472">Membrane</keyword>
<evidence type="ECO:0000256" key="1">
    <source>
        <dbReference type="ARBA" id="ARBA00022481"/>
    </source>
</evidence>
<dbReference type="Pfam" id="PF07963">
    <property type="entry name" value="N_methyl"/>
    <property type="match status" value="1"/>
</dbReference>
<dbReference type="Pfam" id="PF16732">
    <property type="entry name" value="ComP_DUS"/>
    <property type="match status" value="1"/>
</dbReference>
<dbReference type="AlphaFoldDB" id="A0A078L412"/>
<evidence type="ECO:0000313" key="3">
    <source>
        <dbReference type="EMBL" id="CDZ78673.1"/>
    </source>
</evidence>
<dbReference type="GO" id="GO:0043683">
    <property type="term" value="P:type IV pilus assembly"/>
    <property type="evidence" value="ECO:0007669"/>
    <property type="project" value="InterPro"/>
</dbReference>
<keyword evidence="1" id="KW-0488">Methylation</keyword>
<keyword evidence="2" id="KW-0812">Transmembrane</keyword>
<name>A0A078L412_9GAMM</name>